<accession>A0A397DLJ6</accession>
<evidence type="ECO:0000313" key="3">
    <source>
        <dbReference type="EMBL" id="RHY67369.1"/>
    </source>
</evidence>
<sequence>MDHSSAGMTPPPTARPREPADTSGAQDDDATTVSSVGGHAALAEQAATQGSDDHASPYSFLRMHTVLSHGIVDLRNSIQRNERPLRVLQEVRAAMASTLGSGPHDMSQARHALVDEVEFLTATLSEVNAEVLDLRTALDSSRRALDTAHAERDGTHDLLQAAQESLRSLEQGQHDFREQRDQAQARLNDQQAELRDLTSRLTAQTEKGHRAGASSSGSDQALEVMTAEVNDARNYTAHSARLVAGKEGVVKLALQNKSLVVAEMSDLRRSLEAERENSEKARQDRDRALTTAEELQEQLRDILLAENQDLREAAKTQKARAKDFRVKNKILRSQIEAFQADALRKLGALESRVQGYASQDQRHREELAQLEEKLLREKQASHDIEEKLQAFQESERTSARALLHANEHFQDAVPSFWDWVAQHLQVSGAAGVAPLIEAWTSSDPDHFKSCNESVGIFPAKAARGLTEPLLGRVRGPTFSAWVNTALPVMRDALKESSTPSSGVPEEEADADVVEPPPGSGAKSSTLPGPAVAKAPVPSSPSRPAKRSAPGGRTGKRKVSRVHAAVPLPSADPNLSRDVDATYLAVASSKPWEQYKAQESFIHSSWRRLPLWAELQGQLEDFWENHALAHWNRRFMRGSAEVNAEVEAAMGPLVGIIGCLYRIIRRHGTDLLRFL</sequence>
<feature type="coiled-coil region" evidence="1">
    <location>
        <begin position="261"/>
        <end position="320"/>
    </location>
</feature>
<dbReference type="VEuPathDB" id="FungiDB:H257_15304"/>
<evidence type="ECO:0000313" key="4">
    <source>
        <dbReference type="Proteomes" id="UP000266643"/>
    </source>
</evidence>
<comment type="caution">
    <text evidence="3">The sequence shown here is derived from an EMBL/GenBank/DDBJ whole genome shotgun (WGS) entry which is preliminary data.</text>
</comment>
<feature type="region of interest" description="Disordered" evidence="2">
    <location>
        <begin position="1"/>
        <end position="36"/>
    </location>
</feature>
<name>A0A397DLJ6_APHAT</name>
<dbReference type="Proteomes" id="UP000266643">
    <property type="component" value="Unassembled WGS sequence"/>
</dbReference>
<evidence type="ECO:0000256" key="1">
    <source>
        <dbReference type="SAM" id="Coils"/>
    </source>
</evidence>
<reference evidence="3 4" key="1">
    <citation type="submission" date="2018-08" db="EMBL/GenBank/DDBJ databases">
        <title>Aphanomyces genome sequencing and annotation.</title>
        <authorList>
            <person name="Minardi D."/>
            <person name="Oidtmann B."/>
            <person name="Van Der Giezen M."/>
            <person name="Studholme D.J."/>
        </authorList>
    </citation>
    <scope>NUCLEOTIDE SEQUENCE [LARGE SCALE GENOMIC DNA]</scope>
    <source>
        <strain evidence="3 4">D2</strain>
    </source>
</reference>
<keyword evidence="1" id="KW-0175">Coiled coil</keyword>
<feature type="coiled-coil region" evidence="1">
    <location>
        <begin position="159"/>
        <end position="207"/>
    </location>
</feature>
<protein>
    <submittedName>
        <fullName evidence="3">Uncharacterized protein</fullName>
    </submittedName>
</protein>
<dbReference type="AlphaFoldDB" id="A0A397DLJ6"/>
<feature type="non-terminal residue" evidence="3">
    <location>
        <position position="674"/>
    </location>
</feature>
<gene>
    <name evidence="3" type="ORF">DYB30_000789</name>
</gene>
<evidence type="ECO:0000256" key="2">
    <source>
        <dbReference type="SAM" id="MobiDB-lite"/>
    </source>
</evidence>
<feature type="compositionally biased region" description="Low complexity" evidence="2">
    <location>
        <begin position="527"/>
        <end position="550"/>
    </location>
</feature>
<dbReference type="EMBL" id="QUTD01004547">
    <property type="protein sequence ID" value="RHY67369.1"/>
    <property type="molecule type" value="Genomic_DNA"/>
</dbReference>
<proteinExistence type="predicted"/>
<organism evidence="3 4">
    <name type="scientific">Aphanomyces astaci</name>
    <name type="common">Crayfish plague agent</name>
    <dbReference type="NCBI Taxonomy" id="112090"/>
    <lineage>
        <taxon>Eukaryota</taxon>
        <taxon>Sar</taxon>
        <taxon>Stramenopiles</taxon>
        <taxon>Oomycota</taxon>
        <taxon>Saprolegniomycetes</taxon>
        <taxon>Saprolegniales</taxon>
        <taxon>Verrucalvaceae</taxon>
        <taxon>Aphanomyces</taxon>
    </lineage>
</organism>
<feature type="coiled-coil region" evidence="1">
    <location>
        <begin position="353"/>
        <end position="387"/>
    </location>
</feature>
<feature type="region of interest" description="Disordered" evidence="2">
    <location>
        <begin position="493"/>
        <end position="570"/>
    </location>
</feature>